<dbReference type="Proteomes" id="UP000663873">
    <property type="component" value="Unassembled WGS sequence"/>
</dbReference>
<organism evidence="1 2">
    <name type="scientific">Rotaria socialis</name>
    <dbReference type="NCBI Taxonomy" id="392032"/>
    <lineage>
        <taxon>Eukaryota</taxon>
        <taxon>Metazoa</taxon>
        <taxon>Spiralia</taxon>
        <taxon>Gnathifera</taxon>
        <taxon>Rotifera</taxon>
        <taxon>Eurotatoria</taxon>
        <taxon>Bdelloidea</taxon>
        <taxon>Philodinida</taxon>
        <taxon>Philodinidae</taxon>
        <taxon>Rotaria</taxon>
    </lineage>
</organism>
<evidence type="ECO:0000313" key="1">
    <source>
        <dbReference type="EMBL" id="CAF4970162.1"/>
    </source>
</evidence>
<dbReference type="AlphaFoldDB" id="A0A821Z2I0"/>
<feature type="non-terminal residue" evidence="1">
    <location>
        <position position="1"/>
    </location>
</feature>
<evidence type="ECO:0000313" key="2">
    <source>
        <dbReference type="Proteomes" id="UP000663873"/>
    </source>
</evidence>
<dbReference type="EMBL" id="CAJOBP010098818">
    <property type="protein sequence ID" value="CAF4970162.1"/>
    <property type="molecule type" value="Genomic_DNA"/>
</dbReference>
<reference evidence="1" key="1">
    <citation type="submission" date="2021-02" db="EMBL/GenBank/DDBJ databases">
        <authorList>
            <person name="Nowell W R."/>
        </authorList>
    </citation>
    <scope>NUCLEOTIDE SEQUENCE</scope>
</reference>
<protein>
    <submittedName>
        <fullName evidence="1">Uncharacterized protein</fullName>
    </submittedName>
</protein>
<accession>A0A821Z2I0</accession>
<name>A0A821Z2I0_9BILA</name>
<proteinExistence type="predicted"/>
<comment type="caution">
    <text evidence="1">The sequence shown here is derived from an EMBL/GenBank/DDBJ whole genome shotgun (WGS) entry which is preliminary data.</text>
</comment>
<gene>
    <name evidence="1" type="ORF">UJA718_LOCUS48718</name>
</gene>
<keyword evidence="2" id="KW-1185">Reference proteome</keyword>
<sequence>MNGSRRLQVNLNVINDSAISAISRIRPLVYPMIWIDE</sequence>